<dbReference type="STRING" id="463040.CAL15_04725"/>
<dbReference type="PANTHER" id="PTHR42796">
    <property type="entry name" value="FUMARYLACETOACETATE HYDROLASE DOMAIN-CONTAINING PROTEIN 2A-RELATED"/>
    <property type="match status" value="1"/>
</dbReference>
<keyword evidence="4" id="KW-0378">Hydrolase</keyword>
<name>A0A1W6Z925_9BORD</name>
<dbReference type="GO" id="GO:0046872">
    <property type="term" value="F:metal ion binding"/>
    <property type="evidence" value="ECO:0007669"/>
    <property type="project" value="UniProtKB-KW"/>
</dbReference>
<evidence type="ECO:0000256" key="3">
    <source>
        <dbReference type="ARBA" id="ARBA00022723"/>
    </source>
</evidence>
<organism evidence="6 7">
    <name type="scientific">Bordetella genomosp. 13</name>
    <dbReference type="NCBI Taxonomy" id="463040"/>
    <lineage>
        <taxon>Bacteria</taxon>
        <taxon>Pseudomonadati</taxon>
        <taxon>Pseudomonadota</taxon>
        <taxon>Betaproteobacteria</taxon>
        <taxon>Burkholderiales</taxon>
        <taxon>Alcaligenaceae</taxon>
        <taxon>Bordetella</taxon>
    </lineage>
</organism>
<dbReference type="KEGG" id="bgm:CAL15_04725"/>
<keyword evidence="7" id="KW-1185">Reference proteome</keyword>
<comment type="cofactor">
    <cofactor evidence="1">
        <name>Mg(2+)</name>
        <dbReference type="ChEBI" id="CHEBI:18420"/>
    </cofactor>
</comment>
<accession>A0A1W6Z925</accession>
<dbReference type="InterPro" id="IPR036663">
    <property type="entry name" value="Fumarylacetoacetase_C_sf"/>
</dbReference>
<evidence type="ECO:0000256" key="4">
    <source>
        <dbReference type="ARBA" id="ARBA00022801"/>
    </source>
</evidence>
<dbReference type="Gene3D" id="3.90.850.10">
    <property type="entry name" value="Fumarylacetoacetase-like, C-terminal domain"/>
    <property type="match status" value="1"/>
</dbReference>
<proteinExistence type="inferred from homology"/>
<comment type="similarity">
    <text evidence="2">Belongs to the FAH family.</text>
</comment>
<dbReference type="Proteomes" id="UP000194161">
    <property type="component" value="Chromosome"/>
</dbReference>
<dbReference type="RefSeq" id="WP_086077520.1">
    <property type="nucleotide sequence ID" value="NZ_CP021111.1"/>
</dbReference>
<dbReference type="OrthoDB" id="9805307at2"/>
<dbReference type="PANTHER" id="PTHR42796:SF4">
    <property type="entry name" value="FUMARYLACETOACETATE HYDROLASE DOMAIN-CONTAINING PROTEIN 2A"/>
    <property type="match status" value="1"/>
</dbReference>
<evidence type="ECO:0000259" key="5">
    <source>
        <dbReference type="Pfam" id="PF01557"/>
    </source>
</evidence>
<evidence type="ECO:0000256" key="1">
    <source>
        <dbReference type="ARBA" id="ARBA00001946"/>
    </source>
</evidence>
<protein>
    <submittedName>
        <fullName evidence="6">2-hydroxyhepta-2,4-diene-1,7-dioate isomerase</fullName>
    </submittedName>
</protein>
<feature type="domain" description="Fumarylacetoacetase-like C-terminal" evidence="5">
    <location>
        <begin position="72"/>
        <end position="278"/>
    </location>
</feature>
<gene>
    <name evidence="6" type="ORF">CAL15_04725</name>
</gene>
<dbReference type="InterPro" id="IPR011234">
    <property type="entry name" value="Fumarylacetoacetase-like_C"/>
</dbReference>
<dbReference type="EMBL" id="CP021111">
    <property type="protein sequence ID" value="ARP93745.1"/>
    <property type="molecule type" value="Genomic_DNA"/>
</dbReference>
<dbReference type="GO" id="GO:0019752">
    <property type="term" value="P:carboxylic acid metabolic process"/>
    <property type="evidence" value="ECO:0007669"/>
    <property type="project" value="UniProtKB-ARBA"/>
</dbReference>
<evidence type="ECO:0000313" key="6">
    <source>
        <dbReference type="EMBL" id="ARP93745.1"/>
    </source>
</evidence>
<dbReference type="InterPro" id="IPR051121">
    <property type="entry name" value="FAH"/>
</dbReference>
<dbReference type="SUPFAM" id="SSF56529">
    <property type="entry name" value="FAH"/>
    <property type="match status" value="1"/>
</dbReference>
<dbReference type="AlphaFoldDB" id="A0A1W6Z925"/>
<evidence type="ECO:0000256" key="2">
    <source>
        <dbReference type="ARBA" id="ARBA00010211"/>
    </source>
</evidence>
<keyword evidence="6" id="KW-0413">Isomerase</keyword>
<reference evidence="6 7" key="1">
    <citation type="submission" date="2017-05" db="EMBL/GenBank/DDBJ databases">
        <title>Complete and WGS of Bordetella genogroups.</title>
        <authorList>
            <person name="Spilker T."/>
            <person name="LiPuma J."/>
        </authorList>
    </citation>
    <scope>NUCLEOTIDE SEQUENCE [LARGE SCALE GENOMIC DNA]</scope>
    <source>
        <strain evidence="6 7">AU7206</strain>
    </source>
</reference>
<sequence length="288" mass="31405">MKLLRYGAKGAEKPALIDEQGRVRDLSSVLPDITAQTLEPDALQRLRQLDASTLPMVPQPGRIAPPWTGMGKFVCIGLNYADHAAEANLPVPAEPVIFMKPTSCVVGCNDAVVLPQDSVKTDWEVELGVVIGTRARYVPEADALRHVAGYCVVNDVSEREYQIERGGTWDKGKGCDTFGPVGPWLVTADEVPDPQSLDLWLDVNGHRVQNGNTRTMVFGVAQLVSYVSRFMTLYPGDLISTGTPPGVGMGRKPAPVYLKPGDEMKLSVAGLGEQRQRVYAWDPELIDH</sequence>
<dbReference type="GO" id="GO:0016787">
    <property type="term" value="F:hydrolase activity"/>
    <property type="evidence" value="ECO:0007669"/>
    <property type="project" value="UniProtKB-KW"/>
</dbReference>
<keyword evidence="3" id="KW-0479">Metal-binding</keyword>
<evidence type="ECO:0000313" key="7">
    <source>
        <dbReference type="Proteomes" id="UP000194161"/>
    </source>
</evidence>
<dbReference type="GO" id="GO:0016853">
    <property type="term" value="F:isomerase activity"/>
    <property type="evidence" value="ECO:0007669"/>
    <property type="project" value="UniProtKB-KW"/>
</dbReference>
<dbReference type="FunFam" id="3.90.850.10:FF:000002">
    <property type="entry name" value="2-hydroxyhepta-2,4-diene-1,7-dioate isomerase"/>
    <property type="match status" value="1"/>
</dbReference>
<dbReference type="Pfam" id="PF01557">
    <property type="entry name" value="FAA_hydrolase"/>
    <property type="match status" value="1"/>
</dbReference>